<protein>
    <submittedName>
        <fullName evidence="2">Uncharacterized protein</fullName>
    </submittedName>
</protein>
<evidence type="ECO:0000313" key="2">
    <source>
        <dbReference type="EMBL" id="GAA4031547.1"/>
    </source>
</evidence>
<keyword evidence="3" id="KW-1185">Reference proteome</keyword>
<keyword evidence="1" id="KW-0812">Transmembrane</keyword>
<evidence type="ECO:0000256" key="1">
    <source>
        <dbReference type="SAM" id="Phobius"/>
    </source>
</evidence>
<dbReference type="EMBL" id="BAAAZE010000013">
    <property type="protein sequence ID" value="GAA4031547.1"/>
    <property type="molecule type" value="Genomic_DNA"/>
</dbReference>
<evidence type="ECO:0000313" key="3">
    <source>
        <dbReference type="Proteomes" id="UP001501353"/>
    </source>
</evidence>
<gene>
    <name evidence="2" type="ORF">GCM10022212_32820</name>
</gene>
<proteinExistence type="predicted"/>
<dbReference type="Proteomes" id="UP001501353">
    <property type="component" value="Unassembled WGS sequence"/>
</dbReference>
<keyword evidence="1" id="KW-1133">Transmembrane helix</keyword>
<feature type="transmembrane region" description="Helical" evidence="1">
    <location>
        <begin position="6"/>
        <end position="23"/>
    </location>
</feature>
<sequence length="43" mass="4865">MNKNFWKQFAIALALFLAGYFTFNSKFLTDKLSGVAESTVTRS</sequence>
<accession>A0ABP7TUQ1</accession>
<reference evidence="3" key="1">
    <citation type="journal article" date="2019" name="Int. J. Syst. Evol. Microbiol.">
        <title>The Global Catalogue of Microorganisms (GCM) 10K type strain sequencing project: providing services to taxonomists for standard genome sequencing and annotation.</title>
        <authorList>
            <consortium name="The Broad Institute Genomics Platform"/>
            <consortium name="The Broad Institute Genome Sequencing Center for Infectious Disease"/>
            <person name="Wu L."/>
            <person name="Ma J."/>
        </authorList>
    </citation>
    <scope>NUCLEOTIDE SEQUENCE [LARGE SCALE GENOMIC DNA]</scope>
    <source>
        <strain evidence="3">JCM 16673</strain>
    </source>
</reference>
<keyword evidence="1" id="KW-0472">Membrane</keyword>
<dbReference type="RefSeq" id="WP_344764915.1">
    <property type="nucleotide sequence ID" value="NZ_BAAAZE010000013.1"/>
</dbReference>
<organism evidence="2 3">
    <name type="scientific">Actimicrobium antarcticum</name>
    <dbReference type="NCBI Taxonomy" id="1051899"/>
    <lineage>
        <taxon>Bacteria</taxon>
        <taxon>Pseudomonadati</taxon>
        <taxon>Pseudomonadota</taxon>
        <taxon>Betaproteobacteria</taxon>
        <taxon>Burkholderiales</taxon>
        <taxon>Oxalobacteraceae</taxon>
        <taxon>Actimicrobium</taxon>
    </lineage>
</organism>
<name>A0ABP7TUQ1_9BURK</name>
<comment type="caution">
    <text evidence="2">The sequence shown here is derived from an EMBL/GenBank/DDBJ whole genome shotgun (WGS) entry which is preliminary data.</text>
</comment>